<dbReference type="GO" id="GO:0051603">
    <property type="term" value="P:proteolysis involved in protein catabolic process"/>
    <property type="evidence" value="ECO:0007669"/>
    <property type="project" value="TreeGrafter"/>
</dbReference>
<evidence type="ECO:0000256" key="1">
    <source>
        <dbReference type="ARBA" id="ARBA00022670"/>
    </source>
</evidence>
<dbReference type="GO" id="GO:0016020">
    <property type="term" value="C:membrane"/>
    <property type="evidence" value="ECO:0007669"/>
    <property type="project" value="TreeGrafter"/>
</dbReference>
<keyword evidence="2" id="KW-0479">Metal-binding</keyword>
<dbReference type="EMBL" id="NPDV01000017">
    <property type="protein sequence ID" value="PJZ51983.1"/>
    <property type="molecule type" value="Genomic_DNA"/>
</dbReference>
<name>A0A2M9YKB2_9LEPT</name>
<accession>A0A2M9YKB2</accession>
<dbReference type="Pfam" id="PF01435">
    <property type="entry name" value="Peptidase_M48"/>
    <property type="match status" value="1"/>
</dbReference>
<evidence type="ECO:0000313" key="9">
    <source>
        <dbReference type="EMBL" id="PJZ51983.1"/>
    </source>
</evidence>
<evidence type="ECO:0000256" key="3">
    <source>
        <dbReference type="ARBA" id="ARBA00022801"/>
    </source>
</evidence>
<dbReference type="GO" id="GO:0046872">
    <property type="term" value="F:metal ion binding"/>
    <property type="evidence" value="ECO:0007669"/>
    <property type="project" value="UniProtKB-KW"/>
</dbReference>
<evidence type="ECO:0000313" key="12">
    <source>
        <dbReference type="Proteomes" id="UP000232188"/>
    </source>
</evidence>
<evidence type="ECO:0000259" key="8">
    <source>
        <dbReference type="Pfam" id="PF01435"/>
    </source>
</evidence>
<sequence length="386" mass="43876">MPDRYYDGKSAVPVSGNLISRETGLVFESTDSTSEIFHFSYKQILSLEKLGNEYRLELKSGEDAGADLILTFESKDKAAQIKRNRNKTFGDGLGGLLSKFLQLPNLYQILIAGFLAFGIGFLIFTKVDQLYVFVPETADKSLGNLIGDRFEANYSECKNRKLKYGLEKITRTILPKKRKGQYEIKILRSDDINAFALPGGKIYILSGLIQESETPEEIAAILAHEISHVERRHGIRQVIRLLGISIVIKLAIGLGFDDIGSLETITEIVNTLAILRYSREFEEEADQNAFEILKKSGVGLKGFIDFFEREEAKLVSDKKDRDKKHSKEEEKKNWDPAEILDWLSTHPDNKDRIQKAKDFSKGIKTQRREIQLEDWKTIRESCSDSI</sequence>
<keyword evidence="7" id="KW-1133">Transmembrane helix</keyword>
<dbReference type="InterPro" id="IPR051156">
    <property type="entry name" value="Mito/Outer_Membr_Metalloprot"/>
</dbReference>
<evidence type="ECO:0000256" key="5">
    <source>
        <dbReference type="ARBA" id="ARBA00023049"/>
    </source>
</evidence>
<feature type="domain" description="Peptidase M48" evidence="8">
    <location>
        <begin position="159"/>
        <end position="358"/>
    </location>
</feature>
<dbReference type="EMBL" id="NPDU01000050">
    <property type="protein sequence ID" value="PJZ60774.1"/>
    <property type="molecule type" value="Genomic_DNA"/>
</dbReference>
<protein>
    <recommendedName>
        <fullName evidence="8">Peptidase M48 domain-containing protein</fullName>
    </recommendedName>
</protein>
<dbReference type="Proteomes" id="UP000232149">
    <property type="component" value="Unassembled WGS sequence"/>
</dbReference>
<comment type="caution">
    <text evidence="9">The sequence shown here is derived from an EMBL/GenBank/DDBJ whole genome shotgun (WGS) entry which is preliminary data.</text>
</comment>
<proteinExistence type="inferred from homology"/>
<dbReference type="Proteomes" id="UP000232188">
    <property type="component" value="Unassembled WGS sequence"/>
</dbReference>
<dbReference type="CDD" id="cd07332">
    <property type="entry name" value="M48C_Oma1_like"/>
    <property type="match status" value="1"/>
</dbReference>
<keyword evidence="11" id="KW-1185">Reference proteome</keyword>
<evidence type="ECO:0000256" key="4">
    <source>
        <dbReference type="ARBA" id="ARBA00022833"/>
    </source>
</evidence>
<comment type="similarity">
    <text evidence="6">Belongs to the peptidase M48 family.</text>
</comment>
<keyword evidence="7" id="KW-0812">Transmembrane</keyword>
<dbReference type="PANTHER" id="PTHR22726:SF1">
    <property type="entry name" value="METALLOENDOPEPTIDASE OMA1, MITOCHONDRIAL"/>
    <property type="match status" value="1"/>
</dbReference>
<dbReference type="InterPro" id="IPR001915">
    <property type="entry name" value="Peptidase_M48"/>
</dbReference>
<evidence type="ECO:0000313" key="10">
    <source>
        <dbReference type="EMBL" id="PJZ60774.1"/>
    </source>
</evidence>
<keyword evidence="5 6" id="KW-0482">Metalloprotease</keyword>
<gene>
    <name evidence="10" type="ORF">CH376_16720</name>
    <name evidence="9" type="ORF">CH380_17275</name>
</gene>
<keyword evidence="4 6" id="KW-0862">Zinc</keyword>
<dbReference type="AlphaFoldDB" id="A0A2M9YKB2"/>
<keyword evidence="3 6" id="KW-0378">Hydrolase</keyword>
<dbReference type="GO" id="GO:0004222">
    <property type="term" value="F:metalloendopeptidase activity"/>
    <property type="evidence" value="ECO:0007669"/>
    <property type="project" value="InterPro"/>
</dbReference>
<feature type="transmembrane region" description="Helical" evidence="7">
    <location>
        <begin position="106"/>
        <end position="124"/>
    </location>
</feature>
<comment type="cofactor">
    <cofactor evidence="6">
        <name>Zn(2+)</name>
        <dbReference type="ChEBI" id="CHEBI:29105"/>
    </cofactor>
    <text evidence="6">Binds 1 zinc ion per subunit.</text>
</comment>
<dbReference type="Gene3D" id="3.30.2010.10">
    <property type="entry name" value="Metalloproteases ('zincins'), catalytic domain"/>
    <property type="match status" value="1"/>
</dbReference>
<evidence type="ECO:0000256" key="6">
    <source>
        <dbReference type="RuleBase" id="RU003983"/>
    </source>
</evidence>
<keyword evidence="1 6" id="KW-0645">Protease</keyword>
<organism evidence="9 12">
    <name type="scientific">Leptospira adleri</name>
    <dbReference type="NCBI Taxonomy" id="2023186"/>
    <lineage>
        <taxon>Bacteria</taxon>
        <taxon>Pseudomonadati</taxon>
        <taxon>Spirochaetota</taxon>
        <taxon>Spirochaetia</taxon>
        <taxon>Leptospirales</taxon>
        <taxon>Leptospiraceae</taxon>
        <taxon>Leptospira</taxon>
    </lineage>
</organism>
<evidence type="ECO:0000256" key="7">
    <source>
        <dbReference type="SAM" id="Phobius"/>
    </source>
</evidence>
<reference evidence="11 12" key="1">
    <citation type="submission" date="2017-07" db="EMBL/GenBank/DDBJ databases">
        <title>Leptospira spp. isolated from tropical soils.</title>
        <authorList>
            <person name="Thibeaux R."/>
            <person name="Iraola G."/>
            <person name="Ferres I."/>
            <person name="Bierque E."/>
            <person name="Girault D."/>
            <person name="Soupe-Gilbert M.-E."/>
            <person name="Picardeau M."/>
            <person name="Goarant C."/>
        </authorList>
    </citation>
    <scope>NUCLEOTIDE SEQUENCE [LARGE SCALE GENOMIC DNA]</scope>
    <source>
        <strain evidence="9 12">FH2-B-C1</strain>
        <strain evidence="10 11">FH2-B-D1</strain>
    </source>
</reference>
<evidence type="ECO:0000256" key="2">
    <source>
        <dbReference type="ARBA" id="ARBA00022723"/>
    </source>
</evidence>
<dbReference type="PANTHER" id="PTHR22726">
    <property type="entry name" value="METALLOENDOPEPTIDASE OMA1"/>
    <property type="match status" value="1"/>
</dbReference>
<keyword evidence="7" id="KW-0472">Membrane</keyword>
<dbReference type="RefSeq" id="WP_100787002.1">
    <property type="nucleotide sequence ID" value="NZ_NPDU01000050.1"/>
</dbReference>
<evidence type="ECO:0000313" key="11">
    <source>
        <dbReference type="Proteomes" id="UP000232149"/>
    </source>
</evidence>